<evidence type="ECO:0000259" key="7">
    <source>
        <dbReference type="PROSITE" id="PS50011"/>
    </source>
</evidence>
<dbReference type="EMBL" id="NKQK01000027">
    <property type="protein sequence ID" value="PSR87843.1"/>
    <property type="molecule type" value="Genomic_DNA"/>
</dbReference>
<keyword evidence="5" id="KW-0067">ATP-binding</keyword>
<dbReference type="PIRSF" id="PIRSF000654">
    <property type="entry name" value="Integrin-linked_kinase"/>
    <property type="match status" value="1"/>
</dbReference>
<evidence type="ECO:0000256" key="1">
    <source>
        <dbReference type="ARBA" id="ARBA00005843"/>
    </source>
</evidence>
<dbReference type="InterPro" id="IPR036770">
    <property type="entry name" value="Ankyrin_rpt-contain_sf"/>
</dbReference>
<keyword evidence="9" id="KW-1185">Reference proteome</keyword>
<keyword evidence="2" id="KW-0808">Transferase</keyword>
<keyword evidence="3" id="KW-0547">Nucleotide-binding</keyword>
<dbReference type="SUPFAM" id="SSF48403">
    <property type="entry name" value="Ankyrin repeat"/>
    <property type="match status" value="1"/>
</dbReference>
<dbReference type="InterPro" id="IPR000719">
    <property type="entry name" value="Prot_kinase_dom"/>
</dbReference>
<proteinExistence type="inferred from homology"/>
<dbReference type="Pfam" id="PF07714">
    <property type="entry name" value="PK_Tyr_Ser-Thr"/>
    <property type="match status" value="1"/>
</dbReference>
<dbReference type="PROSITE" id="PS50088">
    <property type="entry name" value="ANK_REPEAT"/>
    <property type="match status" value="1"/>
</dbReference>
<evidence type="ECO:0000256" key="6">
    <source>
        <dbReference type="PROSITE-ProRule" id="PRU00023"/>
    </source>
</evidence>
<keyword evidence="6" id="KW-0040">ANK repeat</keyword>
<reference evidence="8 9" key="1">
    <citation type="submission" date="2017-07" db="EMBL/GenBank/DDBJ databases">
        <title>An improved, manually edited Actinidia chinensis var. chinensis (kiwifruit) genome highlights the challenges associated with draft genomes and gene prediction in plants.</title>
        <authorList>
            <person name="Pilkington S."/>
            <person name="Crowhurst R."/>
            <person name="Hilario E."/>
            <person name="Nardozza S."/>
            <person name="Fraser L."/>
            <person name="Peng Y."/>
            <person name="Gunaseelan K."/>
            <person name="Simpson R."/>
            <person name="Tahir J."/>
            <person name="Deroles S."/>
            <person name="Templeton K."/>
            <person name="Luo Z."/>
            <person name="Davy M."/>
            <person name="Cheng C."/>
            <person name="Mcneilage M."/>
            <person name="Scaglione D."/>
            <person name="Liu Y."/>
            <person name="Zhang Q."/>
            <person name="Datson P."/>
            <person name="De Silva N."/>
            <person name="Gardiner S."/>
            <person name="Bassett H."/>
            <person name="Chagne D."/>
            <person name="Mccallum J."/>
            <person name="Dzierzon H."/>
            <person name="Deng C."/>
            <person name="Wang Y.-Y."/>
            <person name="Barron N."/>
            <person name="Manako K."/>
            <person name="Bowen J."/>
            <person name="Foster T."/>
            <person name="Erridge Z."/>
            <person name="Tiffin H."/>
            <person name="Waite C."/>
            <person name="Davies K."/>
            <person name="Grierson E."/>
            <person name="Laing W."/>
            <person name="Kirk R."/>
            <person name="Chen X."/>
            <person name="Wood M."/>
            <person name="Montefiori M."/>
            <person name="Brummell D."/>
            <person name="Schwinn K."/>
            <person name="Catanach A."/>
            <person name="Fullerton C."/>
            <person name="Li D."/>
            <person name="Meiyalaghan S."/>
            <person name="Nieuwenhuizen N."/>
            <person name="Read N."/>
            <person name="Prakash R."/>
            <person name="Hunter D."/>
            <person name="Zhang H."/>
            <person name="Mckenzie M."/>
            <person name="Knabel M."/>
            <person name="Harris A."/>
            <person name="Allan A."/>
            <person name="Chen A."/>
            <person name="Janssen B."/>
            <person name="Plunkett B."/>
            <person name="Dwamena C."/>
            <person name="Voogd C."/>
            <person name="Leif D."/>
            <person name="Lafferty D."/>
            <person name="Souleyre E."/>
            <person name="Varkonyi-Gasic E."/>
            <person name="Gambi F."/>
            <person name="Hanley J."/>
            <person name="Yao J.-L."/>
            <person name="Cheung J."/>
            <person name="David K."/>
            <person name="Warren B."/>
            <person name="Marsh K."/>
            <person name="Snowden K."/>
            <person name="Lin-Wang K."/>
            <person name="Brian L."/>
            <person name="Martinez-Sanchez M."/>
            <person name="Wang M."/>
            <person name="Ileperuma N."/>
            <person name="Macnee N."/>
            <person name="Campin R."/>
            <person name="Mcatee P."/>
            <person name="Drummond R."/>
            <person name="Espley R."/>
            <person name="Ireland H."/>
            <person name="Wu R."/>
            <person name="Atkinson R."/>
            <person name="Karunairetnam S."/>
            <person name="Bulley S."/>
            <person name="Chunkath S."/>
            <person name="Hanley Z."/>
            <person name="Storey R."/>
            <person name="Thrimawithana A."/>
            <person name="Thomson S."/>
            <person name="David C."/>
            <person name="Testolin R."/>
        </authorList>
    </citation>
    <scope>NUCLEOTIDE SEQUENCE [LARGE SCALE GENOMIC DNA]</scope>
    <source>
        <strain evidence="9">cv. Red5</strain>
        <tissue evidence="8">Young leaf</tissue>
    </source>
</reference>
<dbReference type="InterPro" id="IPR011009">
    <property type="entry name" value="Kinase-like_dom_sf"/>
</dbReference>
<dbReference type="PANTHER" id="PTHR44329">
    <property type="entry name" value="SERINE/THREONINE-PROTEIN KINASE TNNI3K-RELATED"/>
    <property type="match status" value="1"/>
</dbReference>
<reference evidence="9" key="2">
    <citation type="journal article" date="2018" name="BMC Genomics">
        <title>A manually annotated Actinidia chinensis var. chinensis (kiwifruit) genome highlights the challenges associated with draft genomes and gene prediction in plants.</title>
        <authorList>
            <person name="Pilkington S.M."/>
            <person name="Crowhurst R."/>
            <person name="Hilario E."/>
            <person name="Nardozza S."/>
            <person name="Fraser L."/>
            <person name="Peng Y."/>
            <person name="Gunaseelan K."/>
            <person name="Simpson R."/>
            <person name="Tahir J."/>
            <person name="Deroles S.C."/>
            <person name="Templeton K."/>
            <person name="Luo Z."/>
            <person name="Davy M."/>
            <person name="Cheng C."/>
            <person name="McNeilage M."/>
            <person name="Scaglione D."/>
            <person name="Liu Y."/>
            <person name="Zhang Q."/>
            <person name="Datson P."/>
            <person name="De Silva N."/>
            <person name="Gardiner S.E."/>
            <person name="Bassett H."/>
            <person name="Chagne D."/>
            <person name="McCallum J."/>
            <person name="Dzierzon H."/>
            <person name="Deng C."/>
            <person name="Wang Y.Y."/>
            <person name="Barron L."/>
            <person name="Manako K."/>
            <person name="Bowen J."/>
            <person name="Foster T.M."/>
            <person name="Erridge Z.A."/>
            <person name="Tiffin H."/>
            <person name="Waite C.N."/>
            <person name="Davies K.M."/>
            <person name="Grierson E.P."/>
            <person name="Laing W.A."/>
            <person name="Kirk R."/>
            <person name="Chen X."/>
            <person name="Wood M."/>
            <person name="Montefiori M."/>
            <person name="Brummell D.A."/>
            <person name="Schwinn K.E."/>
            <person name="Catanach A."/>
            <person name="Fullerton C."/>
            <person name="Li D."/>
            <person name="Meiyalaghan S."/>
            <person name="Nieuwenhuizen N."/>
            <person name="Read N."/>
            <person name="Prakash R."/>
            <person name="Hunter D."/>
            <person name="Zhang H."/>
            <person name="McKenzie M."/>
            <person name="Knabel M."/>
            <person name="Harris A."/>
            <person name="Allan A.C."/>
            <person name="Gleave A."/>
            <person name="Chen A."/>
            <person name="Janssen B.J."/>
            <person name="Plunkett B."/>
            <person name="Ampomah-Dwamena C."/>
            <person name="Voogd C."/>
            <person name="Leif D."/>
            <person name="Lafferty D."/>
            <person name="Souleyre E.J.F."/>
            <person name="Varkonyi-Gasic E."/>
            <person name="Gambi F."/>
            <person name="Hanley J."/>
            <person name="Yao J.L."/>
            <person name="Cheung J."/>
            <person name="David K.M."/>
            <person name="Warren B."/>
            <person name="Marsh K."/>
            <person name="Snowden K.C."/>
            <person name="Lin-Wang K."/>
            <person name="Brian L."/>
            <person name="Martinez-Sanchez M."/>
            <person name="Wang M."/>
            <person name="Ileperuma N."/>
            <person name="Macnee N."/>
            <person name="Campin R."/>
            <person name="McAtee P."/>
            <person name="Drummond R.S.M."/>
            <person name="Espley R.V."/>
            <person name="Ireland H.S."/>
            <person name="Wu R."/>
            <person name="Atkinson R.G."/>
            <person name="Karunairetnam S."/>
            <person name="Bulley S."/>
            <person name="Chunkath S."/>
            <person name="Hanley Z."/>
            <person name="Storey R."/>
            <person name="Thrimawithana A.H."/>
            <person name="Thomson S."/>
            <person name="David C."/>
            <person name="Testolin R."/>
            <person name="Huang H."/>
            <person name="Hellens R.P."/>
            <person name="Schaffer R.J."/>
        </authorList>
    </citation>
    <scope>NUCLEOTIDE SEQUENCE [LARGE SCALE GENOMIC DNA]</scope>
    <source>
        <strain evidence="9">cv. Red5</strain>
    </source>
</reference>
<evidence type="ECO:0000256" key="5">
    <source>
        <dbReference type="ARBA" id="ARBA00022840"/>
    </source>
</evidence>
<dbReference type="OrthoDB" id="9995210at2759"/>
<protein>
    <submittedName>
        <fullName evidence="8">Serine/threonine-protein kinase</fullName>
    </submittedName>
</protein>
<dbReference type="SMART" id="SM00248">
    <property type="entry name" value="ANK"/>
    <property type="match status" value="2"/>
</dbReference>
<evidence type="ECO:0000256" key="3">
    <source>
        <dbReference type="ARBA" id="ARBA00022741"/>
    </source>
</evidence>
<dbReference type="OMA" id="ASEGHTP"/>
<evidence type="ECO:0000256" key="2">
    <source>
        <dbReference type="ARBA" id="ARBA00022679"/>
    </source>
</evidence>
<dbReference type="Gramene" id="PSR87843">
    <property type="protein sequence ID" value="PSR87843"/>
    <property type="gene ID" value="CEY00_Acc30872"/>
</dbReference>
<dbReference type="InterPro" id="IPR001245">
    <property type="entry name" value="Ser-Thr/Tyr_kinase_cat_dom"/>
</dbReference>
<dbReference type="SUPFAM" id="SSF56112">
    <property type="entry name" value="Protein kinase-like (PK-like)"/>
    <property type="match status" value="1"/>
</dbReference>
<keyword evidence="4 8" id="KW-0418">Kinase</keyword>
<dbReference type="Proteomes" id="UP000241394">
    <property type="component" value="Chromosome LG27"/>
</dbReference>
<gene>
    <name evidence="8" type="ORF">CEY00_Acc30872</name>
</gene>
<dbReference type="Gene3D" id="1.10.510.10">
    <property type="entry name" value="Transferase(Phosphotransferase) domain 1"/>
    <property type="match status" value="1"/>
</dbReference>
<dbReference type="FunFam" id="3.30.200.20:FF:000180">
    <property type="entry name" value="serine/threonine-protein kinase STY46-like"/>
    <property type="match status" value="1"/>
</dbReference>
<dbReference type="Pfam" id="PF12796">
    <property type="entry name" value="Ank_2"/>
    <property type="match status" value="1"/>
</dbReference>
<dbReference type="PROSITE" id="PS50297">
    <property type="entry name" value="ANK_REP_REGION"/>
    <property type="match status" value="1"/>
</dbReference>
<evidence type="ECO:0000256" key="4">
    <source>
        <dbReference type="ARBA" id="ARBA00022777"/>
    </source>
</evidence>
<dbReference type="InParanoid" id="A0A2R6PA09"/>
<dbReference type="Gene3D" id="1.25.40.20">
    <property type="entry name" value="Ankyrin repeat-containing domain"/>
    <property type="match status" value="1"/>
</dbReference>
<dbReference type="InterPro" id="IPR051681">
    <property type="entry name" value="Ser/Thr_Kinases-Pseudokinases"/>
</dbReference>
<name>A0A2R6PA09_ACTCC</name>
<feature type="domain" description="Protein kinase" evidence="7">
    <location>
        <begin position="137"/>
        <end position="390"/>
    </location>
</feature>
<dbReference type="GO" id="GO:0004674">
    <property type="term" value="F:protein serine/threonine kinase activity"/>
    <property type="evidence" value="ECO:0007669"/>
    <property type="project" value="TreeGrafter"/>
</dbReference>
<accession>A0A2R6PA09</accession>
<dbReference type="AlphaFoldDB" id="A0A2R6PA09"/>
<dbReference type="PANTHER" id="PTHR44329:SF71">
    <property type="entry name" value="SERINE_THREONINE-PROTEIN KINASE CTR1-LIKE"/>
    <property type="match status" value="1"/>
</dbReference>
<dbReference type="STRING" id="1590841.A0A2R6PA09"/>
<evidence type="ECO:0000313" key="8">
    <source>
        <dbReference type="EMBL" id="PSR87843.1"/>
    </source>
</evidence>
<feature type="repeat" description="ANK" evidence="6">
    <location>
        <begin position="50"/>
        <end position="82"/>
    </location>
</feature>
<organism evidence="8 9">
    <name type="scientific">Actinidia chinensis var. chinensis</name>
    <name type="common">Chinese soft-hair kiwi</name>
    <dbReference type="NCBI Taxonomy" id="1590841"/>
    <lineage>
        <taxon>Eukaryota</taxon>
        <taxon>Viridiplantae</taxon>
        <taxon>Streptophyta</taxon>
        <taxon>Embryophyta</taxon>
        <taxon>Tracheophyta</taxon>
        <taxon>Spermatophyta</taxon>
        <taxon>Magnoliopsida</taxon>
        <taxon>eudicotyledons</taxon>
        <taxon>Gunneridae</taxon>
        <taxon>Pentapetalae</taxon>
        <taxon>asterids</taxon>
        <taxon>Ericales</taxon>
        <taxon>Actinidiaceae</taxon>
        <taxon>Actinidia</taxon>
    </lineage>
</organism>
<comment type="similarity">
    <text evidence="1">Belongs to the protein kinase superfamily. TKL Ser/Thr protein kinase family.</text>
</comment>
<dbReference type="GO" id="GO:0005524">
    <property type="term" value="F:ATP binding"/>
    <property type="evidence" value="ECO:0007669"/>
    <property type="project" value="UniProtKB-KW"/>
</dbReference>
<dbReference type="PROSITE" id="PS50011">
    <property type="entry name" value="PROTEIN_KINASE_DOM"/>
    <property type="match status" value="1"/>
</dbReference>
<dbReference type="InterPro" id="IPR002110">
    <property type="entry name" value="Ankyrin_rpt"/>
</dbReference>
<sequence>MASQARREDSLGNFDVQLIGNFLSFASRGDRVGLNQMLREGIFPDVQDYDKRTALHLAASEGHASIVELLLQYKAQVNLKDRWLRTPLTDARLYGHRDICRILEVNGGKDSTNDQPMTVRHEEDSNEVDIDISELNLQDSLIIKQGAFGASEKVKWRGTWVVKTIIKRHISHPVKMVLSATDNTLLRELRHPNILQFLGSIVQGEEMILITEYLSKGLDDILAKKVRLDLPTALRYALDIARGMNYLHQHKPFPIVHNHLDPRNLLQDEGGHLKIGEYWVQMLYERIHPNQDNRQRNDNSRINKSSATDTTKDIFSFGFIFFQMLEGSHLIDENLDSIHLKPVDFEPKFRFSKCPARIQELIENCCSKDLSKRPSFANVIDNLEESSTHFGKAGCPVC</sequence>
<comment type="caution">
    <text evidence="8">The sequence shown here is derived from an EMBL/GenBank/DDBJ whole genome shotgun (WGS) entry which is preliminary data.</text>
</comment>
<evidence type="ECO:0000313" key="9">
    <source>
        <dbReference type="Proteomes" id="UP000241394"/>
    </source>
</evidence>